<dbReference type="Proteomes" id="UP000183404">
    <property type="component" value="Unassembled WGS sequence"/>
</dbReference>
<dbReference type="AlphaFoldDB" id="A0A1I2C9Q1"/>
<dbReference type="RefSeq" id="WP_004403496.1">
    <property type="nucleotide sequence ID" value="NZ_FNBS01000032.1"/>
</dbReference>
<dbReference type="Gene3D" id="3.10.290.30">
    <property type="entry name" value="MM3350-like"/>
    <property type="match status" value="1"/>
</dbReference>
<dbReference type="SUPFAM" id="SSF159941">
    <property type="entry name" value="MM3350-like"/>
    <property type="match status" value="1"/>
</dbReference>
<dbReference type="GO" id="GO:0008270">
    <property type="term" value="F:zinc ion binding"/>
    <property type="evidence" value="ECO:0007669"/>
    <property type="project" value="InterPro"/>
</dbReference>
<evidence type="ECO:0000313" key="2">
    <source>
        <dbReference type="Proteomes" id="UP000183404"/>
    </source>
</evidence>
<evidence type="ECO:0000313" key="1">
    <source>
        <dbReference type="EMBL" id="SDF93226.1"/>
    </source>
</evidence>
<dbReference type="EMBL" id="FNBS01000032">
    <property type="protein sequence ID" value="SDF93226.1"/>
    <property type="molecule type" value="Genomic_DNA"/>
</dbReference>
<organism evidence="1 2">
    <name type="scientific">Thermoanaerobacter thermohydrosulfuricus</name>
    <name type="common">Clostridium thermohydrosulfuricum</name>
    <dbReference type="NCBI Taxonomy" id="1516"/>
    <lineage>
        <taxon>Bacteria</taxon>
        <taxon>Bacillati</taxon>
        <taxon>Bacillota</taxon>
        <taxon>Clostridia</taxon>
        <taxon>Thermoanaerobacterales</taxon>
        <taxon>Thermoanaerobacteraceae</taxon>
        <taxon>Thermoanaerobacter</taxon>
    </lineage>
</organism>
<protein>
    <submittedName>
        <fullName evidence="1">PRiA4b ORF-3-like protein</fullName>
    </submittedName>
</protein>
<dbReference type="Pfam" id="PF00643">
    <property type="entry name" value="zf-B_box"/>
    <property type="match status" value="1"/>
</dbReference>
<sequence>MKGTCYFCKKEFEKSSMLRHILSCKSMKEYFSKLSDEEGIKEKEVFILSVYPKYDSSLYWLYVSVDTKATLRDIDKFLRDFWLECCGHLSQFKIDGEIYDVNPRGWLDEPFFFGPKPKSMNYKLENVITENMKFDYEYDFGSTTHLELKVLKRQLLPQKKKIVVLAQNIAPIYYCDNCQEKAEYFCYECGEFLCENCVEEHLYHEEMIEKIANGIANSPRNGVCGYGFQDMSSMMKKYLPTE</sequence>
<dbReference type="PROSITE" id="PS50119">
    <property type="entry name" value="ZF_BBOX"/>
    <property type="match status" value="1"/>
</dbReference>
<dbReference type="InterPro" id="IPR000315">
    <property type="entry name" value="Znf_B-box"/>
</dbReference>
<proteinExistence type="predicted"/>
<name>A0A1I2C9Q1_THETY</name>
<dbReference type="CDD" id="cd19757">
    <property type="entry name" value="Bbox1"/>
    <property type="match status" value="1"/>
</dbReference>
<dbReference type="InterPro" id="IPR024047">
    <property type="entry name" value="MM3350-like_sf"/>
</dbReference>
<accession>A0A1I2C9Q1</accession>
<gene>
    <name evidence="1" type="ORF">SAMN04244560_01491</name>
</gene>
<reference evidence="1 2" key="1">
    <citation type="submission" date="2016-10" db="EMBL/GenBank/DDBJ databases">
        <authorList>
            <person name="de Groot N.N."/>
        </authorList>
    </citation>
    <scope>NUCLEOTIDE SEQUENCE [LARGE SCALE GENOMIC DNA]</scope>
    <source>
        <strain evidence="1 2">DSM 569</strain>
    </source>
</reference>